<evidence type="ECO:0000313" key="2">
    <source>
        <dbReference type="Proteomes" id="UP000581189"/>
    </source>
</evidence>
<sequence>MFKTSLGAFDGTSWEALCQQVFKKKHAQDGYQHIPATPGDYGLEGFCSATGIGFQCYCPNNHYTRKELHEHQRDKITTDLKKLKTYEAQLAKILANTTISIWRFVTPEIAHNDLILHIRAKEKEVRSWGLPFLSEDFTIELHDADYYILEINEIRTASGEGIDFNEDPAILPTLIEAHEVYEGNVLRKTSARLAAKIDSTRHAELVNKLHQQTLDSFLESDGYFRRVERTAPVLYFKMVRLINEFEQYVQEQAYAYEGSPQELTESVRQGLEQRLLKLGPEITDATAATVARHMVARWLAICSLDYN</sequence>
<gene>
    <name evidence="1" type="ORF">H3H45_11105</name>
</gene>
<evidence type="ECO:0000313" key="1">
    <source>
        <dbReference type="EMBL" id="MBB1519788.1"/>
    </source>
</evidence>
<proteinExistence type="predicted"/>
<name>A0A7W4H3M6_9GAMM</name>
<accession>A0A7W4H3M6</accession>
<reference evidence="1 2" key="1">
    <citation type="submission" date="2020-08" db="EMBL/GenBank/DDBJ databases">
        <authorList>
            <person name="Kim C.M."/>
        </authorList>
    </citation>
    <scope>NUCLEOTIDE SEQUENCE [LARGE SCALE GENOMIC DNA]</scope>
    <source>
        <strain evidence="1 2">SR9</strain>
    </source>
</reference>
<dbReference type="RefSeq" id="WP_182833778.1">
    <property type="nucleotide sequence ID" value="NZ_JACJFN010000002.1"/>
</dbReference>
<organism evidence="1 2">
    <name type="scientific">Aquipseudomonas guryensis</name>
    <dbReference type="NCBI Taxonomy" id="2759165"/>
    <lineage>
        <taxon>Bacteria</taxon>
        <taxon>Pseudomonadati</taxon>
        <taxon>Pseudomonadota</taxon>
        <taxon>Gammaproteobacteria</taxon>
        <taxon>Pseudomonadales</taxon>
        <taxon>Pseudomonadaceae</taxon>
        <taxon>Aquipseudomonas</taxon>
    </lineage>
</organism>
<dbReference type="AlphaFoldDB" id="A0A7W4H3M6"/>
<comment type="caution">
    <text evidence="1">The sequence shown here is derived from an EMBL/GenBank/DDBJ whole genome shotgun (WGS) entry which is preliminary data.</text>
</comment>
<keyword evidence="2" id="KW-1185">Reference proteome</keyword>
<dbReference type="Proteomes" id="UP000581189">
    <property type="component" value="Unassembled WGS sequence"/>
</dbReference>
<dbReference type="EMBL" id="JACJFN010000002">
    <property type="protein sequence ID" value="MBB1519788.1"/>
    <property type="molecule type" value="Genomic_DNA"/>
</dbReference>
<protein>
    <submittedName>
        <fullName evidence="1">Uncharacterized protein</fullName>
    </submittedName>
</protein>